<dbReference type="OrthoDB" id="1844152at2759"/>
<keyword evidence="1" id="KW-1133">Transmembrane helix</keyword>
<organism evidence="2 3">
    <name type="scientific">Gibberella nygamai</name>
    <name type="common">Bean root rot disease fungus</name>
    <name type="synonym">Fusarium nygamai</name>
    <dbReference type="NCBI Taxonomy" id="42673"/>
    <lineage>
        <taxon>Eukaryota</taxon>
        <taxon>Fungi</taxon>
        <taxon>Dikarya</taxon>
        <taxon>Ascomycota</taxon>
        <taxon>Pezizomycotina</taxon>
        <taxon>Sordariomycetes</taxon>
        <taxon>Hypocreomycetidae</taxon>
        <taxon>Hypocreales</taxon>
        <taxon>Nectriaceae</taxon>
        <taxon>Fusarium</taxon>
        <taxon>Fusarium fujikuroi species complex</taxon>
    </lineage>
</organism>
<comment type="caution">
    <text evidence="2">The sequence shown here is derived from an EMBL/GenBank/DDBJ whole genome shotgun (WGS) entry which is preliminary data.</text>
</comment>
<dbReference type="Proteomes" id="UP000236664">
    <property type="component" value="Unassembled WGS sequence"/>
</dbReference>
<keyword evidence="3" id="KW-1185">Reference proteome</keyword>
<dbReference type="EMBL" id="MTQA01000087">
    <property type="protein sequence ID" value="PNP79955.1"/>
    <property type="molecule type" value="Genomic_DNA"/>
</dbReference>
<accession>A0A2K0WCE3</accession>
<keyword evidence="1" id="KW-0472">Membrane</keyword>
<keyword evidence="1" id="KW-0812">Transmembrane</keyword>
<proteinExistence type="predicted"/>
<evidence type="ECO:0000256" key="1">
    <source>
        <dbReference type="SAM" id="Phobius"/>
    </source>
</evidence>
<name>A0A2K0WCE3_GIBNY</name>
<gene>
    <name evidence="2" type="ORF">FNYG_06652</name>
</gene>
<evidence type="ECO:0000313" key="2">
    <source>
        <dbReference type="EMBL" id="PNP79955.1"/>
    </source>
</evidence>
<dbReference type="STRING" id="42673.A0A2K0WCE3"/>
<reference evidence="2 3" key="1">
    <citation type="submission" date="2017-06" db="EMBL/GenBank/DDBJ databases">
        <title>Genome of Fusarium nygamai isolate CS10214.</title>
        <authorList>
            <person name="Gardiner D.M."/>
            <person name="Obanor F."/>
            <person name="Kazan K."/>
        </authorList>
    </citation>
    <scope>NUCLEOTIDE SEQUENCE [LARGE SCALE GENOMIC DNA]</scope>
    <source>
        <strain evidence="2 3">CS10214</strain>
    </source>
</reference>
<sequence>MGNAQSLLNLVADRWPLLATALLACFVVAVAPRVLNLLPLWSIPTIGEELGNKEKRRQAYLGGARNLYSAGYQKFKDCVFLITTSRTSPTIVISPDFLPELKKLPDATLSMEALLTYLTISIVNEDQMHQDRDISTHNSAYYQRRTDSIFM</sequence>
<evidence type="ECO:0000313" key="3">
    <source>
        <dbReference type="Proteomes" id="UP000236664"/>
    </source>
</evidence>
<feature type="transmembrane region" description="Helical" evidence="1">
    <location>
        <begin position="15"/>
        <end position="35"/>
    </location>
</feature>
<dbReference type="AlphaFoldDB" id="A0A2K0WCE3"/>
<protein>
    <submittedName>
        <fullName evidence="2">Uncharacterized protein</fullName>
    </submittedName>
</protein>